<evidence type="ECO:0000313" key="3">
    <source>
        <dbReference type="Proteomes" id="UP001595632"/>
    </source>
</evidence>
<dbReference type="RefSeq" id="WP_275633069.1">
    <property type="nucleotide sequence ID" value="NZ_JARGYD010000004.1"/>
</dbReference>
<name>A0ABV7GRZ0_9RHOB</name>
<comment type="caution">
    <text evidence="2">The sequence shown here is derived from an EMBL/GenBank/DDBJ whole genome shotgun (WGS) entry which is preliminary data.</text>
</comment>
<evidence type="ECO:0000313" key="2">
    <source>
        <dbReference type="EMBL" id="MFC3143091.1"/>
    </source>
</evidence>
<reference evidence="3" key="1">
    <citation type="journal article" date="2019" name="Int. J. Syst. Evol. Microbiol.">
        <title>The Global Catalogue of Microorganisms (GCM) 10K type strain sequencing project: providing services to taxonomists for standard genome sequencing and annotation.</title>
        <authorList>
            <consortium name="The Broad Institute Genomics Platform"/>
            <consortium name="The Broad Institute Genome Sequencing Center for Infectious Disease"/>
            <person name="Wu L."/>
            <person name="Ma J."/>
        </authorList>
    </citation>
    <scope>NUCLEOTIDE SEQUENCE [LARGE SCALE GENOMIC DNA]</scope>
    <source>
        <strain evidence="3">KCTC 52366</strain>
    </source>
</reference>
<gene>
    <name evidence="2" type="ORF">ACFOGP_10245</name>
</gene>
<dbReference type="InterPro" id="IPR029032">
    <property type="entry name" value="AhpD-like"/>
</dbReference>
<dbReference type="EMBL" id="JBHRTB010000010">
    <property type="protein sequence ID" value="MFC3143091.1"/>
    <property type="molecule type" value="Genomic_DNA"/>
</dbReference>
<dbReference type="Proteomes" id="UP001595632">
    <property type="component" value="Unassembled WGS sequence"/>
</dbReference>
<evidence type="ECO:0000256" key="1">
    <source>
        <dbReference type="SAM" id="MobiDB-lite"/>
    </source>
</evidence>
<organism evidence="2 3">
    <name type="scientific">Psychromarinibacter halotolerans</name>
    <dbReference type="NCBI Taxonomy" id="1775175"/>
    <lineage>
        <taxon>Bacteria</taxon>
        <taxon>Pseudomonadati</taxon>
        <taxon>Pseudomonadota</taxon>
        <taxon>Alphaproteobacteria</taxon>
        <taxon>Rhodobacterales</taxon>
        <taxon>Paracoccaceae</taxon>
        <taxon>Psychromarinibacter</taxon>
    </lineage>
</organism>
<accession>A0ABV7GRZ0</accession>
<dbReference type="Gene3D" id="1.20.1290.10">
    <property type="entry name" value="AhpD-like"/>
    <property type="match status" value="1"/>
</dbReference>
<proteinExistence type="predicted"/>
<feature type="region of interest" description="Disordered" evidence="1">
    <location>
        <begin position="1"/>
        <end position="25"/>
    </location>
</feature>
<keyword evidence="3" id="KW-1185">Reference proteome</keyword>
<sequence length="150" mass="15709">MDDTQTDTPPSHVGPRPEFADGTDAARQSVISPVQTHGLDSDLRRALVARICAMAGQDDLAARYRAEMQDTTFAAIAEGAEAGTDPFLAAILRHADHVTTRPIDSTAAHITALEDAGLTAAQIVALSELIAFANYHARVHAGLALLGAPS</sequence>
<dbReference type="SUPFAM" id="SSF69118">
    <property type="entry name" value="AhpD-like"/>
    <property type="match status" value="1"/>
</dbReference>
<protein>
    <submittedName>
        <fullName evidence="2">Esterase</fullName>
    </submittedName>
</protein>